<dbReference type="CDD" id="cd21807">
    <property type="entry name" value="ABC-2_lan_permease_MutE_EpiE-like"/>
    <property type="match status" value="1"/>
</dbReference>
<evidence type="ECO:0000313" key="4">
    <source>
        <dbReference type="Proteomes" id="UP000006640"/>
    </source>
</evidence>
<feature type="transmembrane region" description="Helical" evidence="2">
    <location>
        <begin position="173"/>
        <end position="193"/>
    </location>
</feature>
<proteinExistence type="predicted"/>
<feature type="region of interest" description="Disordered" evidence="1">
    <location>
        <begin position="1"/>
        <end position="29"/>
    </location>
</feature>
<dbReference type="eggNOG" id="COG4200">
    <property type="taxonomic scope" value="Bacteria"/>
</dbReference>
<dbReference type="KEGG" id="tbi:Tbis_3431"/>
<protein>
    <submittedName>
        <fullName evidence="3">Uncharacterized protein</fullName>
    </submittedName>
</protein>
<gene>
    <name evidence="3" type="ordered locus">Tbis_3431</name>
</gene>
<dbReference type="InterPro" id="IPR021205">
    <property type="entry name" value="Lanti_perm_SpaE/MutE/EpiE-like"/>
</dbReference>
<feature type="transmembrane region" description="Helical" evidence="2">
    <location>
        <begin position="50"/>
        <end position="71"/>
    </location>
</feature>
<reference evidence="3 4" key="1">
    <citation type="submission" date="2010-01" db="EMBL/GenBank/DDBJ databases">
        <title>The complete genome of Thermobispora bispora DSM 43833.</title>
        <authorList>
            <consortium name="US DOE Joint Genome Institute (JGI-PGF)"/>
            <person name="Lucas S."/>
            <person name="Copeland A."/>
            <person name="Lapidus A."/>
            <person name="Glavina del Rio T."/>
            <person name="Dalin E."/>
            <person name="Tice H."/>
            <person name="Bruce D."/>
            <person name="Goodwin L."/>
            <person name="Pitluck S."/>
            <person name="Kyrpides N."/>
            <person name="Mavromatis K."/>
            <person name="Ivanova N."/>
            <person name="Mikhailova N."/>
            <person name="Chertkov O."/>
            <person name="Brettin T."/>
            <person name="Detter J.C."/>
            <person name="Han C."/>
            <person name="Larimer F."/>
            <person name="Land M."/>
            <person name="Hauser L."/>
            <person name="Markowitz V."/>
            <person name="Cheng J.-F."/>
            <person name="Hugenholtz P."/>
            <person name="Woyke T."/>
            <person name="Wu D."/>
            <person name="Jando M."/>
            <person name="Schneider S."/>
            <person name="Klenk H.-P."/>
            <person name="Eisen J.A."/>
        </authorList>
    </citation>
    <scope>NUCLEOTIDE SEQUENCE [LARGE SCALE GENOMIC DNA]</scope>
    <source>
        <strain evidence="4">ATCC 19993 / DSM 43833 / CBS 139.67 / JCM 10125 / KCTC 9307 / NBRC 14880 / R51</strain>
    </source>
</reference>
<dbReference type="Proteomes" id="UP000006640">
    <property type="component" value="Chromosome"/>
</dbReference>
<evidence type="ECO:0000256" key="1">
    <source>
        <dbReference type="SAM" id="MobiDB-lite"/>
    </source>
</evidence>
<evidence type="ECO:0000313" key="3">
    <source>
        <dbReference type="EMBL" id="ADG90120.1"/>
    </source>
</evidence>
<dbReference type="HOGENOM" id="CLU_077103_2_0_11"/>
<dbReference type="AlphaFoldDB" id="D6Y9T9"/>
<feature type="transmembrane region" description="Helical" evidence="2">
    <location>
        <begin position="254"/>
        <end position="273"/>
    </location>
</feature>
<organism evidence="3 4">
    <name type="scientific">Thermobispora bispora (strain ATCC 19993 / DSM 43833 / CBS 139.67 / JCM 10125 / KCTC 9307 / NBRC 14880 / R51)</name>
    <dbReference type="NCBI Taxonomy" id="469371"/>
    <lineage>
        <taxon>Bacteria</taxon>
        <taxon>Bacillati</taxon>
        <taxon>Actinomycetota</taxon>
        <taxon>Actinomycetes</taxon>
        <taxon>Streptosporangiales</taxon>
        <taxon>Streptosporangiaceae</taxon>
        <taxon>Thermobispora</taxon>
    </lineage>
</organism>
<evidence type="ECO:0000256" key="2">
    <source>
        <dbReference type="SAM" id="Phobius"/>
    </source>
</evidence>
<keyword evidence="2" id="KW-1133">Transmembrane helix</keyword>
<accession>D6Y9T9</accession>
<name>D6Y9T9_THEBD</name>
<keyword evidence="4" id="KW-1185">Reference proteome</keyword>
<dbReference type="STRING" id="469371.Tbis_3431"/>
<keyword evidence="2" id="KW-0472">Membrane</keyword>
<keyword evidence="2" id="KW-0812">Transmembrane</keyword>
<feature type="transmembrane region" description="Helical" evidence="2">
    <location>
        <begin position="200"/>
        <end position="221"/>
    </location>
</feature>
<feature type="transmembrane region" description="Helical" evidence="2">
    <location>
        <begin position="91"/>
        <end position="108"/>
    </location>
</feature>
<dbReference type="EMBL" id="CP001874">
    <property type="protein sequence ID" value="ADG90120.1"/>
    <property type="molecule type" value="Genomic_DNA"/>
</dbReference>
<feature type="transmembrane region" description="Helical" evidence="2">
    <location>
        <begin position="129"/>
        <end position="153"/>
    </location>
</feature>
<sequence>MSMNDPSAAGVPLGSPAHERAARPVAEPTDNPSMATLVATELIRIRTGFLAWYTALAPVVIAIPLYLGSLFSPEGRSGRVWDTFSNVTLEFWGVLVPMTAGLTAALAVRADTEPWRFLLSYAIPRWRYFAAKVAALAVAQLVSATILVVMLAGGALLTGQLAEAVPMILGSAYLSWAAGLAATAIAVLVSTVWGLGPGVAWGVAGMLAGALIADKSFWYALPPAWPMRVILPLAEIQPNGLPLPADSPLRDMSVIPPALVLSAVVTIVALLIGGRHMARKEV</sequence>